<dbReference type="AlphaFoldDB" id="A0A1H8QTI5"/>
<keyword evidence="2 3" id="KW-0233">DNA recombination</keyword>
<dbReference type="EMBL" id="FODD01000031">
    <property type="protein sequence ID" value="SEO57502.1"/>
    <property type="molecule type" value="Genomic_DNA"/>
</dbReference>
<dbReference type="GO" id="GO:0006310">
    <property type="term" value="P:DNA recombination"/>
    <property type="evidence" value="ECO:0007669"/>
    <property type="project" value="UniProtKB-KW"/>
</dbReference>
<comment type="similarity">
    <text evidence="3">Belongs to the prokaryotic Ku family.</text>
</comment>
<dbReference type="OrthoDB" id="9795084at2"/>
<dbReference type="SUPFAM" id="SSF100939">
    <property type="entry name" value="SPOC domain-like"/>
    <property type="match status" value="1"/>
</dbReference>
<reference evidence="6 7" key="1">
    <citation type="submission" date="2016-10" db="EMBL/GenBank/DDBJ databases">
        <authorList>
            <person name="de Groot N.N."/>
        </authorList>
    </citation>
    <scope>NUCLEOTIDE SEQUENCE [LARGE SCALE GENOMIC DNA]</scope>
    <source>
        <strain evidence="6 7">CGMCC 4.2026</strain>
    </source>
</reference>
<proteinExistence type="inferred from homology"/>
<keyword evidence="7" id="KW-1185">Reference proteome</keyword>
<gene>
    <name evidence="3" type="primary">ku</name>
    <name evidence="6" type="ORF">SAMN05216267_103150</name>
</gene>
<evidence type="ECO:0000313" key="6">
    <source>
        <dbReference type="EMBL" id="SEO57502.1"/>
    </source>
</evidence>
<dbReference type="Proteomes" id="UP000181951">
    <property type="component" value="Unassembled WGS sequence"/>
</dbReference>
<dbReference type="PIRSF" id="PIRSF006493">
    <property type="entry name" value="Prok_Ku"/>
    <property type="match status" value="1"/>
</dbReference>
<dbReference type="SMART" id="SM00559">
    <property type="entry name" value="Ku78"/>
    <property type="match status" value="1"/>
</dbReference>
<feature type="compositionally biased region" description="Gly residues" evidence="4">
    <location>
        <begin position="307"/>
        <end position="316"/>
    </location>
</feature>
<protein>
    <recommendedName>
        <fullName evidence="3">Non-homologous end joining protein Ku</fullName>
    </recommendedName>
</protein>
<dbReference type="STRING" id="310780.SAMN05216267_103150"/>
<dbReference type="InterPro" id="IPR009187">
    <property type="entry name" value="Prok_Ku"/>
</dbReference>
<name>A0A1H8QTI5_9ACTN</name>
<organism evidence="6 7">
    <name type="scientific">Actinacidiphila rubida</name>
    <dbReference type="NCBI Taxonomy" id="310780"/>
    <lineage>
        <taxon>Bacteria</taxon>
        <taxon>Bacillati</taxon>
        <taxon>Actinomycetota</taxon>
        <taxon>Actinomycetes</taxon>
        <taxon>Kitasatosporales</taxon>
        <taxon>Streptomycetaceae</taxon>
        <taxon>Actinacidiphila</taxon>
    </lineage>
</organism>
<keyword evidence="1 3" id="KW-0238">DNA-binding</keyword>
<evidence type="ECO:0000256" key="2">
    <source>
        <dbReference type="ARBA" id="ARBA00023172"/>
    </source>
</evidence>
<dbReference type="PANTHER" id="PTHR41251:SF1">
    <property type="entry name" value="NON-HOMOLOGOUS END JOINING PROTEIN KU"/>
    <property type="match status" value="1"/>
</dbReference>
<dbReference type="PANTHER" id="PTHR41251">
    <property type="entry name" value="NON-HOMOLOGOUS END JOINING PROTEIN KU"/>
    <property type="match status" value="1"/>
</dbReference>
<dbReference type="Pfam" id="PF02735">
    <property type="entry name" value="Ku"/>
    <property type="match status" value="1"/>
</dbReference>
<keyword evidence="3" id="KW-0227">DNA damage</keyword>
<feature type="domain" description="Ku" evidence="5">
    <location>
        <begin position="52"/>
        <end position="181"/>
    </location>
</feature>
<evidence type="ECO:0000256" key="3">
    <source>
        <dbReference type="HAMAP-Rule" id="MF_01875"/>
    </source>
</evidence>
<feature type="region of interest" description="Disordered" evidence="4">
    <location>
        <begin position="249"/>
        <end position="316"/>
    </location>
</feature>
<comment type="subunit">
    <text evidence="3">Homodimer. Interacts with LigD.</text>
</comment>
<evidence type="ECO:0000256" key="1">
    <source>
        <dbReference type="ARBA" id="ARBA00023125"/>
    </source>
</evidence>
<feature type="compositionally biased region" description="Basic residues" evidence="4">
    <location>
        <begin position="273"/>
        <end position="298"/>
    </location>
</feature>
<dbReference type="GO" id="GO:0003690">
    <property type="term" value="F:double-stranded DNA binding"/>
    <property type="evidence" value="ECO:0007669"/>
    <property type="project" value="UniProtKB-UniRule"/>
</dbReference>
<evidence type="ECO:0000256" key="4">
    <source>
        <dbReference type="SAM" id="MobiDB-lite"/>
    </source>
</evidence>
<comment type="function">
    <text evidence="3">With LigD forms a non-homologous end joining (NHEJ) DNA repair enzyme, which repairs dsDNA breaks with reduced fidelity. Binds linear dsDNA with 5'- and 3'- overhangs but not closed circular dsDNA nor ssDNA. Recruits and stimulates the ligase activity of LigD.</text>
</comment>
<sequence>MPPVAQFTLTFGLVAIPVRLLAATSSHKIGFRQIHLPDQGRVRYTKVCEIDEHPLMPEDIVRAYEVGKDQLVPITDDELDNLPLPTAKTIEVSGFLDLAAIPGEMYDKPYFLAPQNAAANKPYVLMREALARSGKAAVGKYALRGSENLGMIHAQGDVLVLQRLRWPDEVRSADDAAPAHDIAISDEELAGALSLIDALGDVDMQQMHDEYARAVQQLIEAKMAHEAPPKVRQPEAEEAGVTDLMTALQRATEQARADRGEDAEVHRMAGRGPAKKAARKAPAKKAAAKKGVAKKTAAKKTASAKKTGGGSGRRAG</sequence>
<dbReference type="GO" id="GO:0006303">
    <property type="term" value="P:double-strand break repair via nonhomologous end joining"/>
    <property type="evidence" value="ECO:0007669"/>
    <property type="project" value="UniProtKB-UniRule"/>
</dbReference>
<accession>A0A1H8QTI5</accession>
<dbReference type="InterPro" id="IPR016194">
    <property type="entry name" value="SPOC-like_C_dom_sf"/>
</dbReference>
<dbReference type="InterPro" id="IPR006164">
    <property type="entry name" value="DNA_bd_Ku70/Ku80"/>
</dbReference>
<dbReference type="Gene3D" id="2.40.290.10">
    <property type="match status" value="1"/>
</dbReference>
<feature type="compositionally biased region" description="Basic and acidic residues" evidence="4">
    <location>
        <begin position="253"/>
        <end position="267"/>
    </location>
</feature>
<dbReference type="RefSeq" id="WP_075017747.1">
    <property type="nucleotide sequence ID" value="NZ_FODD01000031.1"/>
</dbReference>
<evidence type="ECO:0000259" key="5">
    <source>
        <dbReference type="SMART" id="SM00559"/>
    </source>
</evidence>
<keyword evidence="3" id="KW-0234">DNA repair</keyword>
<dbReference type="NCBIfam" id="TIGR02772">
    <property type="entry name" value="Ku_bact"/>
    <property type="match status" value="1"/>
</dbReference>
<evidence type="ECO:0000313" key="7">
    <source>
        <dbReference type="Proteomes" id="UP000181951"/>
    </source>
</evidence>
<dbReference type="HAMAP" id="MF_01875">
    <property type="entry name" value="Prokaryotic_Ku"/>
    <property type="match status" value="1"/>
</dbReference>